<reference evidence="2 3" key="1">
    <citation type="journal article" date="2013" name="PLoS Genet.">
        <title>Distinctive expansion of potential virulence genes in the genome of the oomycete fish pathogen Saprolegnia parasitica.</title>
        <authorList>
            <person name="Jiang R.H."/>
            <person name="de Bruijn I."/>
            <person name="Haas B.J."/>
            <person name="Belmonte R."/>
            <person name="Lobach L."/>
            <person name="Christie J."/>
            <person name="van den Ackerveken G."/>
            <person name="Bottin A."/>
            <person name="Bulone V."/>
            <person name="Diaz-Moreno S.M."/>
            <person name="Dumas B."/>
            <person name="Fan L."/>
            <person name="Gaulin E."/>
            <person name="Govers F."/>
            <person name="Grenville-Briggs L.J."/>
            <person name="Horner N.R."/>
            <person name="Levin J.Z."/>
            <person name="Mammella M."/>
            <person name="Meijer H.J."/>
            <person name="Morris P."/>
            <person name="Nusbaum C."/>
            <person name="Oome S."/>
            <person name="Phillips A.J."/>
            <person name="van Rooyen D."/>
            <person name="Rzeszutek E."/>
            <person name="Saraiva M."/>
            <person name="Secombes C.J."/>
            <person name="Seidl M.F."/>
            <person name="Snel B."/>
            <person name="Stassen J.H."/>
            <person name="Sykes S."/>
            <person name="Tripathy S."/>
            <person name="van den Berg H."/>
            <person name="Vega-Arreguin J.C."/>
            <person name="Wawra S."/>
            <person name="Young S.K."/>
            <person name="Zeng Q."/>
            <person name="Dieguez-Uribeondo J."/>
            <person name="Russ C."/>
            <person name="Tyler B.M."/>
            <person name="van West P."/>
        </authorList>
    </citation>
    <scope>NUCLEOTIDE SEQUENCE [LARGE SCALE GENOMIC DNA]</scope>
    <source>
        <strain evidence="2 3">CBS 223.65</strain>
    </source>
</reference>
<dbReference type="VEuPathDB" id="FungiDB:SPRG_08573"/>
<evidence type="ECO:0000256" key="1">
    <source>
        <dbReference type="SAM" id="MobiDB-lite"/>
    </source>
</evidence>
<dbReference type="OrthoDB" id="2158812at2759"/>
<dbReference type="EMBL" id="KK583226">
    <property type="protein sequence ID" value="KDO26211.1"/>
    <property type="molecule type" value="Genomic_DNA"/>
</dbReference>
<proteinExistence type="predicted"/>
<dbReference type="PANTHER" id="PTHR37558:SF1">
    <property type="entry name" value="HTH CENPB-TYPE DOMAIN-CONTAINING PROTEIN"/>
    <property type="match status" value="1"/>
</dbReference>
<dbReference type="PANTHER" id="PTHR37558">
    <property type="entry name" value="HTH CENPB-TYPE DOMAIN-CONTAINING PROTEIN"/>
    <property type="match status" value="1"/>
</dbReference>
<dbReference type="RefSeq" id="XP_012203203.1">
    <property type="nucleotide sequence ID" value="XM_012347813.1"/>
</dbReference>
<dbReference type="Proteomes" id="UP000030745">
    <property type="component" value="Unassembled WGS sequence"/>
</dbReference>
<evidence type="ECO:0000313" key="3">
    <source>
        <dbReference type="Proteomes" id="UP000030745"/>
    </source>
</evidence>
<feature type="region of interest" description="Disordered" evidence="1">
    <location>
        <begin position="110"/>
        <end position="169"/>
    </location>
</feature>
<sequence>MSDEPTKSKKPTYRFTVHTDIDLLEEVINVAPHDAPYGQTTARWEEVTNYMRALHGEHLTVAGCRKRFDDLMAAFKTDSVNGLRASGTEEEMSQRFVLLEEMSDLLEAAADRKKASKIDKDKKPDKREPDGHRSRAAAQQGNKRKATKGDDLDEDDSADAPAKKSKGDDCATTDLASVLAAFSSMIESTNQLKRDEIAAKREAVAAKKEELALGQRKLELEEQRFLFEKAEREERFELEKVEREAHLEFMRRTIEMMQTNLNTKS</sequence>
<dbReference type="KEGG" id="spar:SPRG_08573"/>
<accession>A0A067CI65</accession>
<name>A0A067CI65_SAPPC</name>
<dbReference type="OMA" id="LQLIHKP"/>
<evidence type="ECO:0000313" key="2">
    <source>
        <dbReference type="EMBL" id="KDO26211.1"/>
    </source>
</evidence>
<gene>
    <name evidence="2" type="ORF">SPRG_08573</name>
</gene>
<feature type="compositionally biased region" description="Basic and acidic residues" evidence="1">
    <location>
        <begin position="110"/>
        <end position="133"/>
    </location>
</feature>
<keyword evidence="3" id="KW-1185">Reference proteome</keyword>
<organism evidence="2 3">
    <name type="scientific">Saprolegnia parasitica (strain CBS 223.65)</name>
    <dbReference type="NCBI Taxonomy" id="695850"/>
    <lineage>
        <taxon>Eukaryota</taxon>
        <taxon>Sar</taxon>
        <taxon>Stramenopiles</taxon>
        <taxon>Oomycota</taxon>
        <taxon>Saprolegniomycetes</taxon>
        <taxon>Saprolegniales</taxon>
        <taxon>Saprolegniaceae</taxon>
        <taxon>Saprolegnia</taxon>
    </lineage>
</organism>
<dbReference type="GeneID" id="24130787"/>
<evidence type="ECO:0008006" key="4">
    <source>
        <dbReference type="Google" id="ProtNLM"/>
    </source>
</evidence>
<protein>
    <recommendedName>
        <fullName evidence="4">Myb-like domain-containing protein</fullName>
    </recommendedName>
</protein>
<dbReference type="AlphaFoldDB" id="A0A067CI65"/>